<evidence type="ECO:0000313" key="1">
    <source>
        <dbReference type="EMBL" id="MBB3054838.1"/>
    </source>
</evidence>
<sequence>MSKKKKAKVVSIKQTFQSPENYIKTQARSLPIEECLISWDWQDMGICNIIVARRHKTGNLTLGIYLVDLYCLGVKDAHYQFNIDQEDYEDIKDSYGHLENCEYVLVHNIIYGAIAFAEDYGFKPHKDFAIAQFILEEDDDNIELMDLEFGLEGIPFYVEGPNDSAAKINQIKGTLLRTAGEGNFKVLEDTDDFDEDDEDVTYRTPEDFAQTLGNINTLYDQYVRTKEGEEKLEKSTIGKAYQLVEQPVESVYRKFDSDEQEEHYNKLLDMVSDGQRDSAINELKKAIVKYPQKAQFYNLLQTTYLLNGQGDDSDAMIVEMYKRFSGYLFALVNYINLLLEEDKLDEVPDVLNGKIDLNDWYPERGLFNEHEAAIFYATMCRYFILINDIDSADLYMYPILKDKLFNVQGQSLVRTVMLEIGEAKMEKIKSKGFL</sequence>
<dbReference type="Proteomes" id="UP000539265">
    <property type="component" value="Unassembled WGS sequence"/>
</dbReference>
<dbReference type="RefSeq" id="WP_096356256.1">
    <property type="nucleotide sequence ID" value="NZ_AP017313.1"/>
</dbReference>
<dbReference type="AlphaFoldDB" id="A0A839SB88"/>
<name>A0A839SB88_9SPHI</name>
<keyword evidence="2" id="KW-1185">Reference proteome</keyword>
<accession>A0A839SB88</accession>
<dbReference type="Gene3D" id="1.25.40.10">
    <property type="entry name" value="Tetratricopeptide repeat domain"/>
    <property type="match status" value="1"/>
</dbReference>
<dbReference type="OrthoDB" id="622109at2"/>
<dbReference type="SUPFAM" id="SSF48452">
    <property type="entry name" value="TPR-like"/>
    <property type="match status" value="1"/>
</dbReference>
<protein>
    <submittedName>
        <fullName evidence="1">Uncharacterized protein</fullName>
    </submittedName>
</protein>
<evidence type="ECO:0000313" key="2">
    <source>
        <dbReference type="Proteomes" id="UP000539265"/>
    </source>
</evidence>
<dbReference type="InterPro" id="IPR011990">
    <property type="entry name" value="TPR-like_helical_dom_sf"/>
</dbReference>
<gene>
    <name evidence="1" type="ORF">FHS11_001248</name>
</gene>
<comment type="caution">
    <text evidence="1">The sequence shown here is derived from an EMBL/GenBank/DDBJ whole genome shotgun (WGS) entry which is preliminary data.</text>
</comment>
<organism evidence="1 2">
    <name type="scientific">Mucilaginibacter gotjawali</name>
    <dbReference type="NCBI Taxonomy" id="1550579"/>
    <lineage>
        <taxon>Bacteria</taxon>
        <taxon>Pseudomonadati</taxon>
        <taxon>Bacteroidota</taxon>
        <taxon>Sphingobacteriia</taxon>
        <taxon>Sphingobacteriales</taxon>
        <taxon>Sphingobacteriaceae</taxon>
        <taxon>Mucilaginibacter</taxon>
    </lineage>
</organism>
<proteinExistence type="predicted"/>
<dbReference type="EMBL" id="JACHWX010000002">
    <property type="protein sequence ID" value="MBB3054838.1"/>
    <property type="molecule type" value="Genomic_DNA"/>
</dbReference>
<reference evidence="1" key="1">
    <citation type="submission" date="2020-08" db="EMBL/GenBank/DDBJ databases">
        <title>Genomic Encyclopedia of Type Strains, Phase III (KMG-III): the genomes of soil and plant-associated and newly described type strains.</title>
        <authorList>
            <person name="Whitman W."/>
        </authorList>
    </citation>
    <scope>NUCLEOTIDE SEQUENCE [LARGE SCALE GENOMIC DNA]</scope>
    <source>
        <strain evidence="1">CECT 8628</strain>
    </source>
</reference>